<evidence type="ECO:0000313" key="7">
    <source>
        <dbReference type="EMBL" id="TCO51455.1"/>
    </source>
</evidence>
<dbReference type="RefSeq" id="WP_132143321.1">
    <property type="nucleotide sequence ID" value="NZ_SLWR01000001.1"/>
</dbReference>
<dbReference type="Gene3D" id="3.30.9.10">
    <property type="entry name" value="D-Amino Acid Oxidase, subunit A, domain 2"/>
    <property type="match status" value="1"/>
</dbReference>
<dbReference type="PANTHER" id="PTHR10961">
    <property type="entry name" value="PEROXISOMAL SARCOSINE OXIDASE"/>
    <property type="match status" value="1"/>
</dbReference>
<keyword evidence="2" id="KW-0285">Flavoprotein</keyword>
<keyword evidence="3" id="KW-0274">FAD</keyword>
<dbReference type="NCBIfam" id="NF008425">
    <property type="entry name" value="PRK11259.1"/>
    <property type="match status" value="1"/>
</dbReference>
<comment type="caution">
    <text evidence="7">The sequence shown here is derived from an EMBL/GenBank/DDBJ whole genome shotgun (WGS) entry which is preliminary data.</text>
</comment>
<sequence length="403" mass="43195">MDSAEVVVVGLGAFGSAALWRLAARGVNVIGIERQAIGHEFGSSHGSTRLFRVACMEHPGLTPIAQKSLELWTELGEQTGDTYVRQTGSLNVGTSSSRPVEGSLRAATEAGAKVAELSHHELRNRYPQYGLAESDVAVWDPAAGICYAEPTVRAHVAEAERLGARVFPHTMVTGIQFGTDGLIVRTPTVDFTAGQVVVCAGAWLGKLVPELPLTPRRTPMFWFEPKDPESVAFRLERFPAFIWEFADGRGLWGHGSGDDFLVKVGLDGAVQAAGFDPDNLDRYIHPQDDFGALADAISHAFPELDPQPVKVIPCMVTDSPDGQFLVGRCEDRLLIAGGDSGHGFKHCAGLGELLAQITTKEAPFTDASFIDPSRFGPVALTNPPPTAVRGARHARPSQGRRGS</sequence>
<evidence type="ECO:0000313" key="8">
    <source>
        <dbReference type="Proteomes" id="UP000295573"/>
    </source>
</evidence>
<dbReference type="Gene3D" id="3.50.50.60">
    <property type="entry name" value="FAD/NAD(P)-binding domain"/>
    <property type="match status" value="1"/>
</dbReference>
<evidence type="ECO:0000256" key="4">
    <source>
        <dbReference type="ARBA" id="ARBA00023002"/>
    </source>
</evidence>
<dbReference type="EMBL" id="SLWR01000001">
    <property type="protein sequence ID" value="TCO51455.1"/>
    <property type="molecule type" value="Genomic_DNA"/>
</dbReference>
<evidence type="ECO:0000256" key="5">
    <source>
        <dbReference type="SAM" id="MobiDB-lite"/>
    </source>
</evidence>
<evidence type="ECO:0000259" key="6">
    <source>
        <dbReference type="Pfam" id="PF01266"/>
    </source>
</evidence>
<gene>
    <name evidence="7" type="ORF">EV646_101446</name>
</gene>
<dbReference type="AlphaFoldDB" id="A0A4R2J935"/>
<dbReference type="Pfam" id="PF01266">
    <property type="entry name" value="DAO"/>
    <property type="match status" value="1"/>
</dbReference>
<dbReference type="SUPFAM" id="SSF51905">
    <property type="entry name" value="FAD/NAD(P)-binding domain"/>
    <property type="match status" value="1"/>
</dbReference>
<organism evidence="7 8">
    <name type="scientific">Kribbella antiqua</name>
    <dbReference type="NCBI Taxonomy" id="2512217"/>
    <lineage>
        <taxon>Bacteria</taxon>
        <taxon>Bacillati</taxon>
        <taxon>Actinomycetota</taxon>
        <taxon>Actinomycetes</taxon>
        <taxon>Propionibacteriales</taxon>
        <taxon>Kribbellaceae</taxon>
        <taxon>Kribbella</taxon>
    </lineage>
</organism>
<reference evidence="7 8" key="1">
    <citation type="journal article" date="2015" name="Stand. Genomic Sci.">
        <title>Genomic Encyclopedia of Bacterial and Archaeal Type Strains, Phase III: the genomes of soil and plant-associated and newly described type strains.</title>
        <authorList>
            <person name="Whitman W.B."/>
            <person name="Woyke T."/>
            <person name="Klenk H.P."/>
            <person name="Zhou Y."/>
            <person name="Lilburn T.G."/>
            <person name="Beck B.J."/>
            <person name="De Vos P."/>
            <person name="Vandamme P."/>
            <person name="Eisen J.A."/>
            <person name="Garrity G."/>
            <person name="Hugenholtz P."/>
            <person name="Kyrpides N.C."/>
        </authorList>
    </citation>
    <scope>NUCLEOTIDE SEQUENCE [LARGE SCALE GENOMIC DNA]</scope>
    <source>
        <strain evidence="7 8">VKM Ac-2541</strain>
    </source>
</reference>
<dbReference type="GO" id="GO:0050660">
    <property type="term" value="F:flavin adenine dinucleotide binding"/>
    <property type="evidence" value="ECO:0007669"/>
    <property type="project" value="InterPro"/>
</dbReference>
<name>A0A4R2J935_9ACTN</name>
<keyword evidence="4" id="KW-0560">Oxidoreductase</keyword>
<protein>
    <submittedName>
        <fullName evidence="7">Sarcosine oxidase</fullName>
    </submittedName>
</protein>
<dbReference type="InterPro" id="IPR006076">
    <property type="entry name" value="FAD-dep_OxRdtase"/>
</dbReference>
<dbReference type="InterPro" id="IPR036188">
    <property type="entry name" value="FAD/NAD-bd_sf"/>
</dbReference>
<proteinExistence type="predicted"/>
<dbReference type="PANTHER" id="PTHR10961:SF7">
    <property type="entry name" value="FAD DEPENDENT OXIDOREDUCTASE DOMAIN-CONTAINING PROTEIN"/>
    <property type="match status" value="1"/>
</dbReference>
<evidence type="ECO:0000256" key="2">
    <source>
        <dbReference type="ARBA" id="ARBA00022630"/>
    </source>
</evidence>
<comment type="cofactor">
    <cofactor evidence="1">
        <name>FAD</name>
        <dbReference type="ChEBI" id="CHEBI:57692"/>
    </cofactor>
</comment>
<evidence type="ECO:0000256" key="3">
    <source>
        <dbReference type="ARBA" id="ARBA00022827"/>
    </source>
</evidence>
<dbReference type="Proteomes" id="UP000295573">
    <property type="component" value="Unassembled WGS sequence"/>
</dbReference>
<dbReference type="SUPFAM" id="SSF54373">
    <property type="entry name" value="FAD-linked reductases, C-terminal domain"/>
    <property type="match status" value="1"/>
</dbReference>
<accession>A0A4R2J935</accession>
<dbReference type="GO" id="GO:0008115">
    <property type="term" value="F:sarcosine oxidase activity"/>
    <property type="evidence" value="ECO:0007669"/>
    <property type="project" value="TreeGrafter"/>
</dbReference>
<dbReference type="InterPro" id="IPR045170">
    <property type="entry name" value="MTOX"/>
</dbReference>
<evidence type="ECO:0000256" key="1">
    <source>
        <dbReference type="ARBA" id="ARBA00001974"/>
    </source>
</evidence>
<feature type="domain" description="FAD dependent oxidoreductase" evidence="6">
    <location>
        <begin position="6"/>
        <end position="356"/>
    </location>
</feature>
<dbReference type="OrthoDB" id="9806452at2"/>
<feature type="region of interest" description="Disordered" evidence="5">
    <location>
        <begin position="375"/>
        <end position="403"/>
    </location>
</feature>
<keyword evidence="8" id="KW-1185">Reference proteome</keyword>